<evidence type="ECO:0008006" key="5">
    <source>
        <dbReference type="Google" id="ProtNLM"/>
    </source>
</evidence>
<feature type="transmembrane region" description="Helical" evidence="2">
    <location>
        <begin position="65"/>
        <end position="83"/>
    </location>
</feature>
<comment type="caution">
    <text evidence="3">The sequence shown here is derived from an EMBL/GenBank/DDBJ whole genome shotgun (WGS) entry which is preliminary data.</text>
</comment>
<reference evidence="3 4" key="1">
    <citation type="journal article" date="2016" name="Nat. Commun.">
        <title>Thousands of microbial genomes shed light on interconnected biogeochemical processes in an aquifer system.</title>
        <authorList>
            <person name="Anantharaman K."/>
            <person name="Brown C.T."/>
            <person name="Hug L.A."/>
            <person name="Sharon I."/>
            <person name="Castelle C.J."/>
            <person name="Probst A.J."/>
            <person name="Thomas B.C."/>
            <person name="Singh A."/>
            <person name="Wilkins M.J."/>
            <person name="Karaoz U."/>
            <person name="Brodie E.L."/>
            <person name="Williams K.H."/>
            <person name="Hubbard S.S."/>
            <person name="Banfield J.F."/>
        </authorList>
    </citation>
    <scope>NUCLEOTIDE SEQUENCE [LARGE SCALE GENOMIC DNA]</scope>
</reference>
<proteinExistence type="predicted"/>
<evidence type="ECO:0000256" key="2">
    <source>
        <dbReference type="SAM" id="Phobius"/>
    </source>
</evidence>
<dbReference type="EMBL" id="MHRJ01000037">
    <property type="protein sequence ID" value="OHA21914.1"/>
    <property type="molecule type" value="Genomic_DNA"/>
</dbReference>
<dbReference type="AlphaFoldDB" id="A0A1G2MDW1"/>
<keyword evidence="2" id="KW-1133">Transmembrane helix</keyword>
<feature type="region of interest" description="Disordered" evidence="1">
    <location>
        <begin position="1"/>
        <end position="25"/>
    </location>
</feature>
<evidence type="ECO:0000313" key="3">
    <source>
        <dbReference type="EMBL" id="OHA21914.1"/>
    </source>
</evidence>
<dbReference type="InterPro" id="IPR032820">
    <property type="entry name" value="ATPase_put"/>
</dbReference>
<feature type="transmembrane region" description="Helical" evidence="2">
    <location>
        <begin position="31"/>
        <end position="53"/>
    </location>
</feature>
<organism evidence="3 4">
    <name type="scientific">Candidatus Taylorbacteria bacterium RIFCSPHIGHO2_02_49_25</name>
    <dbReference type="NCBI Taxonomy" id="1802305"/>
    <lineage>
        <taxon>Bacteria</taxon>
        <taxon>Candidatus Tayloriibacteriota</taxon>
    </lineage>
</organism>
<evidence type="ECO:0000256" key="1">
    <source>
        <dbReference type="SAM" id="MobiDB-lite"/>
    </source>
</evidence>
<dbReference type="Proteomes" id="UP000176493">
    <property type="component" value="Unassembled WGS sequence"/>
</dbReference>
<protein>
    <recommendedName>
        <fullName evidence="5">AtpZ/AtpI family protein</fullName>
    </recommendedName>
</protein>
<evidence type="ECO:0000313" key="4">
    <source>
        <dbReference type="Proteomes" id="UP000176493"/>
    </source>
</evidence>
<dbReference type="Pfam" id="PF09527">
    <property type="entry name" value="ATPase_gene1"/>
    <property type="match status" value="1"/>
</dbReference>
<sequence length="110" mass="12183">MQEGEEKSNSTNAQFARDTAPQRNPPGGWQLYGLAFEVGYTVAIPLVLFAWGGRYADKTLQTSPWFLLGGIIISIFISSVLVYRKISPILKSQTTNPKSQTNPGEKNHKI</sequence>
<accession>A0A1G2MDW1</accession>
<keyword evidence="2" id="KW-0472">Membrane</keyword>
<keyword evidence="2" id="KW-0812">Transmembrane</keyword>
<name>A0A1G2MDW1_9BACT</name>
<gene>
    <name evidence="3" type="ORF">A2W52_03365</name>
</gene>